<evidence type="ECO:0000256" key="10">
    <source>
        <dbReference type="ARBA" id="ARBA00023242"/>
    </source>
</evidence>
<keyword evidence="9" id="KW-0804">Transcription</keyword>
<sequence>MPYELWFPEQPTEEEQILQEKYEVLRNKRRQVLEHAEAAKKLAEQPKLSPADAKERAKKLVLAGEVSLLTKPIQEKTAFKRPLLAKKIPSSKITGSNTVGSGTASVGSDTAHLKRGGTTSTFPNTEVFKFQEEEPSMTIPPRLETYTPNVPKWGPAIYVTVKNHAHALSEAMLKVVFGKFGIIDEIKPTYPGVAFVTFRTVENAKRAIEEMNGAFHNGVEFSVEFAWRQPHFSKEAAHRSHDAVAANISPCSSEKAIGSTNSDNQRQLVVYKDDAGVI</sequence>
<keyword evidence="15" id="KW-1185">Reference proteome</keyword>
<evidence type="ECO:0000256" key="1">
    <source>
        <dbReference type="ARBA" id="ARBA00004123"/>
    </source>
</evidence>
<protein>
    <recommendedName>
        <fullName evidence="4">Negative elongation factor E</fullName>
    </recommendedName>
</protein>
<evidence type="ECO:0000256" key="6">
    <source>
        <dbReference type="ARBA" id="ARBA00022491"/>
    </source>
</evidence>
<organism evidence="14 15">
    <name type="scientific">Orchesella dallaii</name>
    <dbReference type="NCBI Taxonomy" id="48710"/>
    <lineage>
        <taxon>Eukaryota</taxon>
        <taxon>Metazoa</taxon>
        <taxon>Ecdysozoa</taxon>
        <taxon>Arthropoda</taxon>
        <taxon>Hexapoda</taxon>
        <taxon>Collembola</taxon>
        <taxon>Entomobryomorpha</taxon>
        <taxon>Entomobryoidea</taxon>
        <taxon>Orchesellidae</taxon>
        <taxon>Orchesellinae</taxon>
        <taxon>Orchesella</taxon>
    </lineage>
</organism>
<evidence type="ECO:0000313" key="15">
    <source>
        <dbReference type="Proteomes" id="UP001642540"/>
    </source>
</evidence>
<keyword evidence="6" id="KW-0678">Repressor</keyword>
<dbReference type="SMART" id="SM00360">
    <property type="entry name" value="RRM"/>
    <property type="match status" value="1"/>
</dbReference>
<evidence type="ECO:0000256" key="7">
    <source>
        <dbReference type="ARBA" id="ARBA00022884"/>
    </source>
</evidence>
<keyword evidence="5" id="KW-0158">Chromosome</keyword>
<feature type="compositionally biased region" description="Polar residues" evidence="12">
    <location>
        <begin position="94"/>
        <end position="108"/>
    </location>
</feature>
<evidence type="ECO:0000313" key="14">
    <source>
        <dbReference type="EMBL" id="CAL8133955.1"/>
    </source>
</evidence>
<dbReference type="InterPro" id="IPR012677">
    <property type="entry name" value="Nucleotide-bd_a/b_plait_sf"/>
</dbReference>
<evidence type="ECO:0000256" key="9">
    <source>
        <dbReference type="ARBA" id="ARBA00023163"/>
    </source>
</evidence>
<evidence type="ECO:0000256" key="5">
    <source>
        <dbReference type="ARBA" id="ARBA00022454"/>
    </source>
</evidence>
<evidence type="ECO:0000256" key="11">
    <source>
        <dbReference type="PROSITE-ProRule" id="PRU00176"/>
    </source>
</evidence>
<dbReference type="PANTHER" id="PTHR17250:SF0">
    <property type="entry name" value="NEGATIVE ELONGATION FACTOR E"/>
    <property type="match status" value="1"/>
</dbReference>
<keyword evidence="10" id="KW-0539">Nucleus</keyword>
<dbReference type="SUPFAM" id="SSF54928">
    <property type="entry name" value="RNA-binding domain, RBD"/>
    <property type="match status" value="1"/>
</dbReference>
<dbReference type="InterPro" id="IPR033102">
    <property type="entry name" value="NELFE"/>
</dbReference>
<dbReference type="InterPro" id="IPR000504">
    <property type="entry name" value="RRM_dom"/>
</dbReference>
<evidence type="ECO:0000259" key="13">
    <source>
        <dbReference type="PROSITE" id="PS50102"/>
    </source>
</evidence>
<dbReference type="PROSITE" id="PS50102">
    <property type="entry name" value="RRM"/>
    <property type="match status" value="1"/>
</dbReference>
<evidence type="ECO:0000256" key="3">
    <source>
        <dbReference type="ARBA" id="ARBA00006120"/>
    </source>
</evidence>
<proteinExistence type="inferred from homology"/>
<dbReference type="EMBL" id="CAXLJM020000103">
    <property type="protein sequence ID" value="CAL8133955.1"/>
    <property type="molecule type" value="Genomic_DNA"/>
</dbReference>
<comment type="subcellular location">
    <subcellularLocation>
        <location evidence="2">Chromosome</location>
    </subcellularLocation>
    <subcellularLocation>
        <location evidence="1">Nucleus</location>
    </subcellularLocation>
</comment>
<dbReference type="Gene3D" id="3.30.70.330">
    <property type="match status" value="1"/>
</dbReference>
<comment type="caution">
    <text evidence="14">The sequence shown here is derived from an EMBL/GenBank/DDBJ whole genome shotgun (WGS) entry which is preliminary data.</text>
</comment>
<reference evidence="14 15" key="1">
    <citation type="submission" date="2024-08" db="EMBL/GenBank/DDBJ databases">
        <authorList>
            <person name="Cucini C."/>
            <person name="Frati F."/>
        </authorList>
    </citation>
    <scope>NUCLEOTIDE SEQUENCE [LARGE SCALE GENOMIC DNA]</scope>
</reference>
<dbReference type="Proteomes" id="UP001642540">
    <property type="component" value="Unassembled WGS sequence"/>
</dbReference>
<evidence type="ECO:0000256" key="2">
    <source>
        <dbReference type="ARBA" id="ARBA00004286"/>
    </source>
</evidence>
<accession>A0ABP1RRU4</accession>
<evidence type="ECO:0000256" key="8">
    <source>
        <dbReference type="ARBA" id="ARBA00023015"/>
    </source>
</evidence>
<dbReference type="Pfam" id="PF00076">
    <property type="entry name" value="RRM_1"/>
    <property type="match status" value="1"/>
</dbReference>
<gene>
    <name evidence="14" type="ORF">ODALV1_LOCUS25294</name>
</gene>
<evidence type="ECO:0000256" key="4">
    <source>
        <dbReference type="ARBA" id="ARBA00014464"/>
    </source>
</evidence>
<dbReference type="PANTHER" id="PTHR17250">
    <property type="entry name" value="NEGATIVE ELONGATION FACTOR E"/>
    <property type="match status" value="1"/>
</dbReference>
<name>A0ABP1RRU4_9HEXA</name>
<keyword evidence="8" id="KW-0805">Transcription regulation</keyword>
<feature type="region of interest" description="Disordered" evidence="12">
    <location>
        <begin position="94"/>
        <end position="122"/>
    </location>
</feature>
<evidence type="ECO:0000256" key="12">
    <source>
        <dbReference type="SAM" id="MobiDB-lite"/>
    </source>
</evidence>
<dbReference type="InterPro" id="IPR035979">
    <property type="entry name" value="RBD_domain_sf"/>
</dbReference>
<feature type="domain" description="RRM" evidence="13">
    <location>
        <begin position="157"/>
        <end position="228"/>
    </location>
</feature>
<keyword evidence="7 11" id="KW-0694">RNA-binding</keyword>
<comment type="similarity">
    <text evidence="3">Belongs to the RRM NELF-E family.</text>
</comment>